<evidence type="ECO:0000313" key="1">
    <source>
        <dbReference type="EMBL" id="MBU5486114.1"/>
    </source>
</evidence>
<evidence type="ECO:0000313" key="2">
    <source>
        <dbReference type="Proteomes" id="UP000726170"/>
    </source>
</evidence>
<organism evidence="1 2">
    <name type="scientific">Clostridium mobile</name>
    <dbReference type="NCBI Taxonomy" id="2841512"/>
    <lineage>
        <taxon>Bacteria</taxon>
        <taxon>Bacillati</taxon>
        <taxon>Bacillota</taxon>
        <taxon>Clostridia</taxon>
        <taxon>Eubacteriales</taxon>
        <taxon>Clostridiaceae</taxon>
        <taxon>Clostridium</taxon>
    </lineage>
</organism>
<keyword evidence="2" id="KW-1185">Reference proteome</keyword>
<dbReference type="EMBL" id="JAHLQF010000004">
    <property type="protein sequence ID" value="MBU5486114.1"/>
    <property type="molecule type" value="Genomic_DNA"/>
</dbReference>
<comment type="caution">
    <text evidence="1">The sequence shown here is derived from an EMBL/GenBank/DDBJ whole genome shotgun (WGS) entry which is preliminary data.</text>
</comment>
<proteinExistence type="predicted"/>
<reference evidence="1 2" key="1">
    <citation type="submission" date="2021-06" db="EMBL/GenBank/DDBJ databases">
        <authorList>
            <person name="Sun Q."/>
            <person name="Li D."/>
        </authorList>
    </citation>
    <scope>NUCLEOTIDE SEQUENCE [LARGE SCALE GENOMIC DNA]</scope>
    <source>
        <strain evidence="1 2">MSJ-11</strain>
    </source>
</reference>
<protein>
    <submittedName>
        <fullName evidence="1">YwmB family TATA-box binding protein</fullName>
    </submittedName>
</protein>
<dbReference type="Pfam" id="PF08680">
    <property type="entry name" value="DUF1779"/>
    <property type="match status" value="1"/>
</dbReference>
<dbReference type="RefSeq" id="WP_216440698.1">
    <property type="nucleotide sequence ID" value="NZ_JAHLQF010000004.1"/>
</dbReference>
<accession>A0ABS6EP01</accession>
<sequence length="228" mass="26349">MKKRVWFVISFICLVFLIINMDKPKASNSEEFLTKIVNEVEGDIQECGVKASFISYDDEKETVEGILKNLKFEEPYHTNIKENEKIYSIEIIGNNISGYVQSTKYENYKVIVVDLVKVTENDELYQLEEIIKNAIGNESASYFKYIKARLHTNDLMDKNNKIMALLKRNNAQNIESIKIDNGYSTIAYTKKFDHITVGRKFVDLNYALCSYRSGNYLIIGTPEILVSY</sequence>
<dbReference type="Proteomes" id="UP000726170">
    <property type="component" value="Unassembled WGS sequence"/>
</dbReference>
<gene>
    <name evidence="1" type="ORF">KQI86_17495</name>
</gene>
<dbReference type="InterPro" id="IPR014794">
    <property type="entry name" value="DUF1779"/>
</dbReference>
<name>A0ABS6EP01_9CLOT</name>